<sequence length="69" mass="7756">MAEISDITPDHEPIALAKEMVERAPGCKAAVCVLVKADGKLWYDMSGHERAYIMWALQRLTHILMAETE</sequence>
<gene>
    <name evidence="1" type="ORF">LCGC14_2794420</name>
</gene>
<dbReference type="EMBL" id="LAZR01052269">
    <property type="protein sequence ID" value="KKK83334.1"/>
    <property type="molecule type" value="Genomic_DNA"/>
</dbReference>
<evidence type="ECO:0000313" key="1">
    <source>
        <dbReference type="EMBL" id="KKK83334.1"/>
    </source>
</evidence>
<reference evidence="1" key="1">
    <citation type="journal article" date="2015" name="Nature">
        <title>Complex archaea that bridge the gap between prokaryotes and eukaryotes.</title>
        <authorList>
            <person name="Spang A."/>
            <person name="Saw J.H."/>
            <person name="Jorgensen S.L."/>
            <person name="Zaremba-Niedzwiedzka K."/>
            <person name="Martijn J."/>
            <person name="Lind A.E."/>
            <person name="van Eijk R."/>
            <person name="Schleper C."/>
            <person name="Guy L."/>
            <person name="Ettema T.J."/>
        </authorList>
    </citation>
    <scope>NUCLEOTIDE SEQUENCE</scope>
</reference>
<proteinExistence type="predicted"/>
<dbReference type="AlphaFoldDB" id="A0A0F9AY76"/>
<comment type="caution">
    <text evidence="1">The sequence shown here is derived from an EMBL/GenBank/DDBJ whole genome shotgun (WGS) entry which is preliminary data.</text>
</comment>
<organism evidence="1">
    <name type="scientific">marine sediment metagenome</name>
    <dbReference type="NCBI Taxonomy" id="412755"/>
    <lineage>
        <taxon>unclassified sequences</taxon>
        <taxon>metagenomes</taxon>
        <taxon>ecological metagenomes</taxon>
    </lineage>
</organism>
<accession>A0A0F9AY76</accession>
<name>A0A0F9AY76_9ZZZZ</name>
<protein>
    <submittedName>
        <fullName evidence="1">Uncharacterized protein</fullName>
    </submittedName>
</protein>